<dbReference type="InterPro" id="IPR052741">
    <property type="entry name" value="Mitochondrial_HTD2"/>
</dbReference>
<comment type="caution">
    <text evidence="1">The sequence shown here is derived from an EMBL/GenBank/DDBJ whole genome shotgun (WGS) entry which is preliminary data.</text>
</comment>
<dbReference type="PANTHER" id="PTHR28152">
    <property type="entry name" value="HYDROXYACYL-THIOESTER DEHYDRATASE TYPE 2, MITOCHONDRIAL"/>
    <property type="match status" value="1"/>
</dbReference>
<name>A0ABU6F2S7_9ACTN</name>
<dbReference type="PANTHER" id="PTHR28152:SF1">
    <property type="entry name" value="HYDROXYACYL-THIOESTER DEHYDRATASE TYPE 2, MITOCHONDRIAL"/>
    <property type="match status" value="1"/>
</dbReference>
<evidence type="ECO:0000313" key="1">
    <source>
        <dbReference type="EMBL" id="MEB8338306.1"/>
    </source>
</evidence>
<keyword evidence="2" id="KW-1185">Reference proteome</keyword>
<proteinExistence type="predicted"/>
<dbReference type="SUPFAM" id="SSF54637">
    <property type="entry name" value="Thioesterase/thiol ester dehydrase-isomerase"/>
    <property type="match status" value="1"/>
</dbReference>
<dbReference type="EMBL" id="JAOZYC010000093">
    <property type="protein sequence ID" value="MEB8338306.1"/>
    <property type="molecule type" value="Genomic_DNA"/>
</dbReference>
<gene>
    <name evidence="1" type="ORF">OKJ99_12450</name>
</gene>
<dbReference type="Proteomes" id="UP001354931">
    <property type="component" value="Unassembled WGS sequence"/>
</dbReference>
<dbReference type="InterPro" id="IPR029069">
    <property type="entry name" value="HotDog_dom_sf"/>
</dbReference>
<accession>A0ABU6F2S7</accession>
<organism evidence="1 2">
    <name type="scientific">Streptomyces endophyticus</name>
    <dbReference type="NCBI Taxonomy" id="714166"/>
    <lineage>
        <taxon>Bacteria</taxon>
        <taxon>Bacillati</taxon>
        <taxon>Actinomycetota</taxon>
        <taxon>Actinomycetes</taxon>
        <taxon>Kitasatosporales</taxon>
        <taxon>Streptomycetaceae</taxon>
        <taxon>Streptomyces</taxon>
    </lineage>
</organism>
<protein>
    <recommendedName>
        <fullName evidence="3">3-methylfumaryl-CoA hydratase</fullName>
    </recommendedName>
</protein>
<dbReference type="RefSeq" id="WP_326016095.1">
    <property type="nucleotide sequence ID" value="NZ_JAOZYC010000093.1"/>
</dbReference>
<evidence type="ECO:0000313" key="2">
    <source>
        <dbReference type="Proteomes" id="UP001354931"/>
    </source>
</evidence>
<dbReference type="Gene3D" id="3.10.129.10">
    <property type="entry name" value="Hotdog Thioesterase"/>
    <property type="match status" value="2"/>
</dbReference>
<evidence type="ECO:0008006" key="3">
    <source>
        <dbReference type="Google" id="ProtNLM"/>
    </source>
</evidence>
<sequence length="294" mass="32081">MEPAASTPSLGSYVESWAPAATTDEDALPPGPAAALSAVLDLPEPAAKAGDRLPPLWQWLYFLEWPAQSELGPDGHLSDARFLPPIPDRQRMFAGGRVRVEEPLRLGEPAERVCGLASVTPKSGRSGELLFVTERREFRQAGRTCLVEEQDIVYRSGRSAAAGHPATVDSTALPHSETPWQLRAQPDERQLFRVSALTANAHRIHYDAPYCRDVEGYPGLVVHGPLLALLMLDLVRRNSPERQVSSLTYRLHRPAFAGEHLLATGTPSDEGRGAQLAVATHREARHASAEVTFV</sequence>
<reference evidence="1 2" key="1">
    <citation type="submission" date="2022-10" db="EMBL/GenBank/DDBJ databases">
        <authorList>
            <person name="Xie J."/>
            <person name="Shen N."/>
        </authorList>
    </citation>
    <scope>NUCLEOTIDE SEQUENCE [LARGE SCALE GENOMIC DNA]</scope>
    <source>
        <strain evidence="1 2">YIM65594</strain>
    </source>
</reference>